<name>A0A8C9T7F5_SCLFO</name>
<dbReference type="Proteomes" id="UP000694397">
    <property type="component" value="Chromosome 24"/>
</dbReference>
<feature type="transmembrane region" description="Helical" evidence="1">
    <location>
        <begin position="42"/>
        <end position="62"/>
    </location>
</feature>
<organism evidence="2 3">
    <name type="scientific">Scleropages formosus</name>
    <name type="common">Asian bonytongue</name>
    <name type="synonym">Osteoglossum formosum</name>
    <dbReference type="NCBI Taxonomy" id="113540"/>
    <lineage>
        <taxon>Eukaryota</taxon>
        <taxon>Metazoa</taxon>
        <taxon>Chordata</taxon>
        <taxon>Craniata</taxon>
        <taxon>Vertebrata</taxon>
        <taxon>Euteleostomi</taxon>
        <taxon>Actinopterygii</taxon>
        <taxon>Neopterygii</taxon>
        <taxon>Teleostei</taxon>
        <taxon>Osteoglossocephala</taxon>
        <taxon>Osteoglossomorpha</taxon>
        <taxon>Osteoglossiformes</taxon>
        <taxon>Osteoglossidae</taxon>
        <taxon>Scleropages</taxon>
    </lineage>
</organism>
<protein>
    <submittedName>
        <fullName evidence="2">Uncharacterized protein</fullName>
    </submittedName>
</protein>
<dbReference type="OrthoDB" id="9948227at2759"/>
<proteinExistence type="predicted"/>
<evidence type="ECO:0000313" key="2">
    <source>
        <dbReference type="Ensembl" id="ENSSFOP00015048100.1"/>
    </source>
</evidence>
<keyword evidence="3" id="KW-1185">Reference proteome</keyword>
<keyword evidence="1" id="KW-0472">Membrane</keyword>
<reference evidence="2 3" key="1">
    <citation type="submission" date="2019-04" db="EMBL/GenBank/DDBJ databases">
        <authorList>
            <consortium name="Wellcome Sanger Institute Data Sharing"/>
        </authorList>
    </citation>
    <scope>NUCLEOTIDE SEQUENCE [LARGE SCALE GENOMIC DNA]</scope>
</reference>
<keyword evidence="1" id="KW-1133">Transmembrane helix</keyword>
<evidence type="ECO:0000313" key="3">
    <source>
        <dbReference type="Proteomes" id="UP000694397"/>
    </source>
</evidence>
<evidence type="ECO:0000256" key="1">
    <source>
        <dbReference type="SAM" id="Phobius"/>
    </source>
</evidence>
<reference evidence="2" key="2">
    <citation type="submission" date="2025-08" db="UniProtKB">
        <authorList>
            <consortium name="Ensembl"/>
        </authorList>
    </citation>
    <scope>IDENTIFICATION</scope>
</reference>
<dbReference type="AlphaFoldDB" id="A0A8C9T7F5"/>
<keyword evidence="1" id="KW-0812">Transmembrane</keyword>
<reference evidence="2" key="3">
    <citation type="submission" date="2025-09" db="UniProtKB">
        <authorList>
            <consortium name="Ensembl"/>
        </authorList>
    </citation>
    <scope>IDENTIFICATION</scope>
</reference>
<sequence>IPVYAKATSETNITDDWGLIMDISDRVGTVLNGYAFFSKFDLLFCLLTLRSFTVFISFFFHIQVKYTFAFFLPVT</sequence>
<accession>A0A8C9T7F5</accession>
<dbReference type="Ensembl" id="ENSSFOT00015043137.1">
    <property type="protein sequence ID" value="ENSSFOP00015048100.1"/>
    <property type="gene ID" value="ENSSFOG00015024346.1"/>
</dbReference>